<comment type="caution">
    <text evidence="1">The sequence shown here is derived from an EMBL/GenBank/DDBJ whole genome shotgun (WGS) entry which is preliminary data.</text>
</comment>
<accession>A0A6L3SS64</accession>
<dbReference type="EMBL" id="VZZK01000078">
    <property type="protein sequence ID" value="KAB1069230.1"/>
    <property type="molecule type" value="Genomic_DNA"/>
</dbReference>
<keyword evidence="2" id="KW-1185">Reference proteome</keyword>
<sequence length="94" mass="10013">MDTNPTTGDLLKQGLLTDAEVDAAVETFMADRKATLYVMGSVYQLNPQAAVKAHAFARDNLRNPEASPGLKRAAVRKAILEARPEKQSAAGATS</sequence>
<dbReference type="AlphaFoldDB" id="A0A6L3SS64"/>
<dbReference type="OrthoDB" id="8003682at2"/>
<organism evidence="1 2">
    <name type="scientific">Methylobacterium soli</name>
    <dbReference type="NCBI Taxonomy" id="553447"/>
    <lineage>
        <taxon>Bacteria</taxon>
        <taxon>Pseudomonadati</taxon>
        <taxon>Pseudomonadota</taxon>
        <taxon>Alphaproteobacteria</taxon>
        <taxon>Hyphomicrobiales</taxon>
        <taxon>Methylobacteriaceae</taxon>
        <taxon>Methylobacterium</taxon>
    </lineage>
</organism>
<dbReference type="RefSeq" id="WP_151005654.1">
    <property type="nucleotide sequence ID" value="NZ_BPQY01000168.1"/>
</dbReference>
<reference evidence="1 2" key="1">
    <citation type="submission" date="2019-09" db="EMBL/GenBank/DDBJ databases">
        <title>YIM 48816 draft genome.</title>
        <authorList>
            <person name="Jiang L."/>
        </authorList>
    </citation>
    <scope>NUCLEOTIDE SEQUENCE [LARGE SCALE GENOMIC DNA]</scope>
    <source>
        <strain evidence="1 2">YIM 48816</strain>
    </source>
</reference>
<evidence type="ECO:0000313" key="1">
    <source>
        <dbReference type="EMBL" id="KAB1069230.1"/>
    </source>
</evidence>
<name>A0A6L3SS64_9HYPH</name>
<proteinExistence type="predicted"/>
<evidence type="ECO:0000313" key="2">
    <source>
        <dbReference type="Proteomes" id="UP000474159"/>
    </source>
</evidence>
<protein>
    <submittedName>
        <fullName evidence="1">Uncharacterized protein</fullName>
    </submittedName>
</protein>
<gene>
    <name evidence="1" type="ORF">F6X53_31105</name>
</gene>
<dbReference type="Proteomes" id="UP000474159">
    <property type="component" value="Unassembled WGS sequence"/>
</dbReference>